<gene>
    <name evidence="2" type="ORF">GGR27_003927</name>
</gene>
<reference evidence="2 3" key="1">
    <citation type="submission" date="2020-03" db="EMBL/GenBank/DDBJ databases">
        <title>Genomic Encyclopedia of Type Strains, Phase IV (KMG-IV): sequencing the most valuable type-strain genomes for metagenomic binning, comparative biology and taxonomic classification.</title>
        <authorList>
            <person name="Goeker M."/>
        </authorList>
    </citation>
    <scope>NUCLEOTIDE SEQUENCE [LARGE SCALE GENOMIC DNA]</scope>
    <source>
        <strain evidence="2 3">DSM 105096</strain>
    </source>
</reference>
<organism evidence="2 3">
    <name type="scientific">Neolewinella antarctica</name>
    <dbReference type="NCBI Taxonomy" id="442734"/>
    <lineage>
        <taxon>Bacteria</taxon>
        <taxon>Pseudomonadati</taxon>
        <taxon>Bacteroidota</taxon>
        <taxon>Saprospiria</taxon>
        <taxon>Saprospirales</taxon>
        <taxon>Lewinellaceae</taxon>
        <taxon>Neolewinella</taxon>
    </lineage>
</organism>
<keyword evidence="1" id="KW-0812">Transmembrane</keyword>
<protein>
    <submittedName>
        <fullName evidence="2">Mg2+ and Co2+ transporter CorA</fullName>
    </submittedName>
</protein>
<evidence type="ECO:0000313" key="3">
    <source>
        <dbReference type="Proteomes" id="UP000770785"/>
    </source>
</evidence>
<evidence type="ECO:0000256" key="1">
    <source>
        <dbReference type="SAM" id="Phobius"/>
    </source>
</evidence>
<evidence type="ECO:0000313" key="2">
    <source>
        <dbReference type="EMBL" id="NJC28404.1"/>
    </source>
</evidence>
<keyword evidence="1" id="KW-0472">Membrane</keyword>
<feature type="transmembrane region" description="Helical" evidence="1">
    <location>
        <begin position="45"/>
        <end position="70"/>
    </location>
</feature>
<proteinExistence type="predicted"/>
<dbReference type="EMBL" id="JAATJH010000012">
    <property type="protein sequence ID" value="NJC28404.1"/>
    <property type="molecule type" value="Genomic_DNA"/>
</dbReference>
<keyword evidence="1" id="KW-1133">Transmembrane helix</keyword>
<feature type="transmembrane region" description="Helical" evidence="1">
    <location>
        <begin position="76"/>
        <end position="97"/>
    </location>
</feature>
<dbReference type="InterPro" id="IPR009937">
    <property type="entry name" value="Phage_holin_3_6"/>
</dbReference>
<keyword evidence="3" id="KW-1185">Reference proteome</keyword>
<sequence length="127" mass="13818">MLRDNQPLAEQIGETIGYVNEIFDRKIESIKISVAEKSATTISGVVMGVILGILGLVFSVFGLATLAFWIAGRPELTMGFGIVTLVLLSLLLLIFLLRNILIVNPAVSKIISIFFADDDPQKPDNKS</sequence>
<dbReference type="RefSeq" id="WP_168040395.1">
    <property type="nucleotide sequence ID" value="NZ_JAATJH010000012.1"/>
</dbReference>
<accession>A0ABX0XGE5</accession>
<dbReference type="Pfam" id="PF07332">
    <property type="entry name" value="Phage_holin_3_6"/>
    <property type="match status" value="1"/>
</dbReference>
<dbReference type="Proteomes" id="UP000770785">
    <property type="component" value="Unassembled WGS sequence"/>
</dbReference>
<comment type="caution">
    <text evidence="2">The sequence shown here is derived from an EMBL/GenBank/DDBJ whole genome shotgun (WGS) entry which is preliminary data.</text>
</comment>
<name>A0ABX0XGE5_9BACT</name>